<dbReference type="Pfam" id="PF00172">
    <property type="entry name" value="Zn_clus"/>
    <property type="match status" value="1"/>
</dbReference>
<evidence type="ECO:0000259" key="5">
    <source>
        <dbReference type="PROSITE" id="PS50048"/>
    </source>
</evidence>
<dbReference type="Pfam" id="PF04082">
    <property type="entry name" value="Fungal_trans"/>
    <property type="match status" value="1"/>
</dbReference>
<dbReference type="PROSITE" id="PS50048">
    <property type="entry name" value="ZN2_CY6_FUNGAL_2"/>
    <property type="match status" value="1"/>
</dbReference>
<protein>
    <submittedName>
        <fullName evidence="6">Fungal-specific transcription factor domain-containing protein</fullName>
    </submittedName>
</protein>
<dbReference type="PROSITE" id="PS00463">
    <property type="entry name" value="ZN2_CY6_FUNGAL_1"/>
    <property type="match status" value="1"/>
</dbReference>
<gene>
    <name evidence="6" type="ORF">B0H16DRAFT_1634798</name>
</gene>
<keyword evidence="4" id="KW-0472">Membrane</keyword>
<evidence type="ECO:0000313" key="6">
    <source>
        <dbReference type="EMBL" id="KAJ7706615.1"/>
    </source>
</evidence>
<dbReference type="PANTHER" id="PTHR46910">
    <property type="entry name" value="TRANSCRIPTION FACTOR PDR1"/>
    <property type="match status" value="1"/>
</dbReference>
<proteinExistence type="predicted"/>
<keyword evidence="1" id="KW-0479">Metal-binding</keyword>
<feature type="compositionally biased region" description="Low complexity" evidence="3">
    <location>
        <begin position="89"/>
        <end position="102"/>
    </location>
</feature>
<keyword evidence="2" id="KW-0539">Nucleus</keyword>
<feature type="domain" description="Zn(2)-C6 fungal-type" evidence="5">
    <location>
        <begin position="24"/>
        <end position="57"/>
    </location>
</feature>
<dbReference type="InterPro" id="IPR036864">
    <property type="entry name" value="Zn2-C6_fun-type_DNA-bd_sf"/>
</dbReference>
<accession>A0AAD7GWA3</accession>
<dbReference type="PANTHER" id="PTHR46910:SF38">
    <property type="entry name" value="ZN(2)-C6 FUNGAL-TYPE DOMAIN-CONTAINING PROTEIN"/>
    <property type="match status" value="1"/>
</dbReference>
<dbReference type="SUPFAM" id="SSF57701">
    <property type="entry name" value="Zn2/Cys6 DNA-binding domain"/>
    <property type="match status" value="1"/>
</dbReference>
<dbReference type="AlphaFoldDB" id="A0AAD7GWA3"/>
<sequence length="820" mass="91575">MSSEQKDTLESIPVSSKKRRIQRACDICRQKRRACDGLRTSTKKCTFCVENKLECVYSGAITTTKRQSYTEILEARLALTEKLLRKLSAESGHSPESPESSAWSKDSPVLQHTKAQPTSGIMGPGVELAAMGIRAMNAPVPSRIEEDKAHRDLADEIEDLSLNNHNDRFHGKSSGAMLVKAAMELKEGYTTTMMPDGQRPSQWGSRRMEYWSNTPWYTQPVPKPQYSFPPPDLLSNLVDLYFEHNIFLPLLHRPTFMRALRNNLHVLDNKFGANVLLVCAIASRFSDDPRVYDPTAPLICGFKYFDQISTGLEHLFNPPTLYDLQRYCLAIQFLEGSAPQANWALIGIGIRIAQEAGAHRTQLAERHTVEAELWRRAFWTLISYDRLVSCTLGRPCAVQYDDFDIQLPTEVDDEYWEHEDPARAFRQPLGKPSKVAFFTACLKLNNILSFSLRLLYSLDKAKELLAVRDDAWEEHLLAELDSALNNWVDSIPAHLRWDANRADPIFFQQSVALYCGYYHVQMTMHRPFIPMIRQAAPTALPSLAICTNAARSCSHVADVWRRRMGDRPAIILLPALTTAGIILLLNVWSGQRTGLAPHMNTAITEVHKCMQAIRVCEQRWQMAGLFWDILNELATVGHVALPARTSQTTTLSPSTSGPPPPPPANQHKRAHSGEHAGSFIRFLEPPTATGWVDPLVQQLGLEEGPFAWLGTSKEASALPMYSADLGRVHPQAARPSTSTRPLADLPNFMASSSTAGVLQQYPVVAGGDHTSTNTSTSQDSLRLMDNDTIAMWADAPTSLGVNDWGAYFDIMSQMNQNGPR</sequence>
<dbReference type="InterPro" id="IPR007219">
    <property type="entry name" value="XnlR_reg_dom"/>
</dbReference>
<dbReference type="GO" id="GO:0008270">
    <property type="term" value="F:zinc ion binding"/>
    <property type="evidence" value="ECO:0007669"/>
    <property type="project" value="InterPro"/>
</dbReference>
<dbReference type="GO" id="GO:0006351">
    <property type="term" value="P:DNA-templated transcription"/>
    <property type="evidence" value="ECO:0007669"/>
    <property type="project" value="InterPro"/>
</dbReference>
<evidence type="ECO:0000256" key="4">
    <source>
        <dbReference type="SAM" id="Phobius"/>
    </source>
</evidence>
<dbReference type="GO" id="GO:0000981">
    <property type="term" value="F:DNA-binding transcription factor activity, RNA polymerase II-specific"/>
    <property type="evidence" value="ECO:0007669"/>
    <property type="project" value="InterPro"/>
</dbReference>
<keyword evidence="4" id="KW-1133">Transmembrane helix</keyword>
<name>A0AAD7GWA3_9AGAR</name>
<dbReference type="CDD" id="cd00067">
    <property type="entry name" value="GAL4"/>
    <property type="match status" value="1"/>
</dbReference>
<dbReference type="SMART" id="SM00906">
    <property type="entry name" value="Fungal_trans"/>
    <property type="match status" value="1"/>
</dbReference>
<dbReference type="EMBL" id="JARKIB010000455">
    <property type="protein sequence ID" value="KAJ7706615.1"/>
    <property type="molecule type" value="Genomic_DNA"/>
</dbReference>
<dbReference type="CDD" id="cd12148">
    <property type="entry name" value="fungal_TF_MHR"/>
    <property type="match status" value="1"/>
</dbReference>
<feature type="transmembrane region" description="Helical" evidence="4">
    <location>
        <begin position="569"/>
        <end position="588"/>
    </location>
</feature>
<organism evidence="6 7">
    <name type="scientific">Mycena metata</name>
    <dbReference type="NCBI Taxonomy" id="1033252"/>
    <lineage>
        <taxon>Eukaryota</taxon>
        <taxon>Fungi</taxon>
        <taxon>Dikarya</taxon>
        <taxon>Basidiomycota</taxon>
        <taxon>Agaricomycotina</taxon>
        <taxon>Agaricomycetes</taxon>
        <taxon>Agaricomycetidae</taxon>
        <taxon>Agaricales</taxon>
        <taxon>Marasmiineae</taxon>
        <taxon>Mycenaceae</taxon>
        <taxon>Mycena</taxon>
    </lineage>
</organism>
<keyword evidence="4" id="KW-0812">Transmembrane</keyword>
<feature type="region of interest" description="Disordered" evidence="3">
    <location>
        <begin position="89"/>
        <end position="123"/>
    </location>
</feature>
<dbReference type="SMART" id="SM00066">
    <property type="entry name" value="GAL4"/>
    <property type="match status" value="1"/>
</dbReference>
<dbReference type="Proteomes" id="UP001215598">
    <property type="component" value="Unassembled WGS sequence"/>
</dbReference>
<comment type="caution">
    <text evidence="6">The sequence shown here is derived from an EMBL/GenBank/DDBJ whole genome shotgun (WGS) entry which is preliminary data.</text>
</comment>
<evidence type="ECO:0000256" key="2">
    <source>
        <dbReference type="ARBA" id="ARBA00023242"/>
    </source>
</evidence>
<dbReference type="InterPro" id="IPR001138">
    <property type="entry name" value="Zn2Cys6_DnaBD"/>
</dbReference>
<evidence type="ECO:0000256" key="3">
    <source>
        <dbReference type="SAM" id="MobiDB-lite"/>
    </source>
</evidence>
<keyword evidence="7" id="KW-1185">Reference proteome</keyword>
<evidence type="ECO:0000313" key="7">
    <source>
        <dbReference type="Proteomes" id="UP001215598"/>
    </source>
</evidence>
<feature type="region of interest" description="Disordered" evidence="3">
    <location>
        <begin position="645"/>
        <end position="673"/>
    </location>
</feature>
<dbReference type="Gene3D" id="4.10.240.10">
    <property type="entry name" value="Zn(2)-C6 fungal-type DNA-binding domain"/>
    <property type="match status" value="1"/>
</dbReference>
<evidence type="ECO:0000256" key="1">
    <source>
        <dbReference type="ARBA" id="ARBA00022723"/>
    </source>
</evidence>
<reference evidence="6" key="1">
    <citation type="submission" date="2023-03" db="EMBL/GenBank/DDBJ databases">
        <title>Massive genome expansion in bonnet fungi (Mycena s.s.) driven by repeated elements and novel gene families across ecological guilds.</title>
        <authorList>
            <consortium name="Lawrence Berkeley National Laboratory"/>
            <person name="Harder C.B."/>
            <person name="Miyauchi S."/>
            <person name="Viragh M."/>
            <person name="Kuo A."/>
            <person name="Thoen E."/>
            <person name="Andreopoulos B."/>
            <person name="Lu D."/>
            <person name="Skrede I."/>
            <person name="Drula E."/>
            <person name="Henrissat B."/>
            <person name="Morin E."/>
            <person name="Kohler A."/>
            <person name="Barry K."/>
            <person name="LaButti K."/>
            <person name="Morin E."/>
            <person name="Salamov A."/>
            <person name="Lipzen A."/>
            <person name="Mereny Z."/>
            <person name="Hegedus B."/>
            <person name="Baldrian P."/>
            <person name="Stursova M."/>
            <person name="Weitz H."/>
            <person name="Taylor A."/>
            <person name="Grigoriev I.V."/>
            <person name="Nagy L.G."/>
            <person name="Martin F."/>
            <person name="Kauserud H."/>
        </authorList>
    </citation>
    <scope>NUCLEOTIDE SEQUENCE</scope>
    <source>
        <strain evidence="6">CBHHK182m</strain>
    </source>
</reference>
<dbReference type="InterPro" id="IPR050987">
    <property type="entry name" value="AtrR-like"/>
</dbReference>
<dbReference type="GO" id="GO:0003677">
    <property type="term" value="F:DNA binding"/>
    <property type="evidence" value="ECO:0007669"/>
    <property type="project" value="InterPro"/>
</dbReference>
<feature type="compositionally biased region" description="Low complexity" evidence="3">
    <location>
        <begin position="645"/>
        <end position="655"/>
    </location>
</feature>